<keyword evidence="1" id="KW-0732">Signal</keyword>
<evidence type="ECO:0000256" key="1">
    <source>
        <dbReference type="SAM" id="SignalP"/>
    </source>
</evidence>
<evidence type="ECO:0000259" key="2">
    <source>
        <dbReference type="SMART" id="SM00635"/>
    </source>
</evidence>
<feature type="domain" description="BIG2" evidence="2">
    <location>
        <begin position="134"/>
        <end position="215"/>
    </location>
</feature>
<comment type="caution">
    <text evidence="3">The sequence shown here is derived from an EMBL/GenBank/DDBJ whole genome shotgun (WGS) entry which is preliminary data.</text>
</comment>
<accession>A0AA37VFM4</accession>
<dbReference type="InterPro" id="IPR008964">
    <property type="entry name" value="Invasin/intimin_cell_adhesion"/>
</dbReference>
<reference evidence="3" key="1">
    <citation type="submission" date="2022-08" db="EMBL/GenBank/DDBJ databases">
        <title>Draft genome sequencing of Roseisolibacter agri AW1220.</title>
        <authorList>
            <person name="Tobiishi Y."/>
            <person name="Tonouchi A."/>
        </authorList>
    </citation>
    <scope>NUCLEOTIDE SEQUENCE</scope>
    <source>
        <strain evidence="3">AW1220</strain>
    </source>
</reference>
<evidence type="ECO:0000313" key="4">
    <source>
        <dbReference type="Proteomes" id="UP001161325"/>
    </source>
</evidence>
<organism evidence="3 4">
    <name type="scientific">Roseisolibacter agri</name>
    <dbReference type="NCBI Taxonomy" id="2014610"/>
    <lineage>
        <taxon>Bacteria</taxon>
        <taxon>Pseudomonadati</taxon>
        <taxon>Gemmatimonadota</taxon>
        <taxon>Gemmatimonadia</taxon>
        <taxon>Gemmatimonadales</taxon>
        <taxon>Gemmatimonadaceae</taxon>
        <taxon>Roseisolibacter</taxon>
    </lineage>
</organism>
<name>A0AA37VFM4_9BACT</name>
<sequence>MSLMPTALSLRGHAALLAAATLVATAVGAQTPAEPAPSSLLPASPIARLDVSPAGGRFTAGDSARLVVRALDAAGRPIPGAIIRYTMRGGQGEGAIDTTGMVVASSVGKMPLSVVALVPGTRPFIRNVDLQIVPAAAARVDVRTPVSALLAGQVLRMDAIPFSKANDRALEPVRWTSSAPAVARVDANGLLTAVAPGSATLTATAGAARATVPVRVLAAAGARAVIAPVPTSVRQGDVVRLSAEVRGRDGRALSGVTPTWSFSPGDGQIDATGAFVGYRPGEYLVTASYGPGASATTLVKVEERNVRRPVEVVGRLPRTAFPTSEVWIHPNGKVAYLGTHGGGDRVYAIDISNPAGPVVVDSIMANTRLVNDMVTTADGNVMVFTREGAADRKNGIVIADTRDPLHPKQIADFTDGVTGGVHSVYLYEHPTHGKHVFLTNDGTGAVDVVNIDDPAKPRRVTEFRTARPDAARYVHDIDIHDGLLYASYWNDGLVILDIGNGIKGGTPAKPVLVTQFKYDLDSLYREVEQASAPGFTRGTHTAWRQRGGKYVFIGDEVYRNGNVKGAKDASASRMYGTLQVIDVSDIEHPKSVAWYTPEQGGVHNVWATGDTLYIGAYDAGFHVFDIGGELRGDLRAQGREIASFNTADMEGNVKNAAFTWGVVVNPKDGLAYVNDFNNGLWVMRVVPKPPVVP</sequence>
<dbReference type="InterPro" id="IPR013211">
    <property type="entry name" value="LVIVD"/>
</dbReference>
<dbReference type="SUPFAM" id="SSF101908">
    <property type="entry name" value="Putative isomerase YbhE"/>
    <property type="match status" value="1"/>
</dbReference>
<dbReference type="Pfam" id="PF02368">
    <property type="entry name" value="Big_2"/>
    <property type="match status" value="1"/>
</dbReference>
<dbReference type="Pfam" id="PF08309">
    <property type="entry name" value="LVIVD"/>
    <property type="match status" value="3"/>
</dbReference>
<dbReference type="SUPFAM" id="SSF49373">
    <property type="entry name" value="Invasin/intimin cell-adhesion fragments"/>
    <property type="match status" value="1"/>
</dbReference>
<evidence type="ECO:0000313" key="3">
    <source>
        <dbReference type="EMBL" id="GLC27104.1"/>
    </source>
</evidence>
<protein>
    <recommendedName>
        <fullName evidence="2">BIG2 domain-containing protein</fullName>
    </recommendedName>
</protein>
<dbReference type="EMBL" id="BRXS01000005">
    <property type="protein sequence ID" value="GLC27104.1"/>
    <property type="molecule type" value="Genomic_DNA"/>
</dbReference>
<proteinExistence type="predicted"/>
<dbReference type="SUPFAM" id="SSF75011">
    <property type="entry name" value="3-carboxy-cis,cis-mucoante lactonizing enzyme"/>
    <property type="match status" value="1"/>
</dbReference>
<keyword evidence="4" id="KW-1185">Reference proteome</keyword>
<gene>
    <name evidence="3" type="ORF">rosag_36170</name>
</gene>
<feature type="chain" id="PRO_5041321422" description="BIG2 domain-containing protein" evidence="1">
    <location>
        <begin position="30"/>
        <end position="693"/>
    </location>
</feature>
<dbReference type="Gene3D" id="2.60.40.1080">
    <property type="match status" value="1"/>
</dbReference>
<feature type="signal peptide" evidence="1">
    <location>
        <begin position="1"/>
        <end position="29"/>
    </location>
</feature>
<dbReference type="Proteomes" id="UP001161325">
    <property type="component" value="Unassembled WGS sequence"/>
</dbReference>
<dbReference type="InterPro" id="IPR003343">
    <property type="entry name" value="Big_2"/>
</dbReference>
<dbReference type="AlphaFoldDB" id="A0AA37VFM4"/>
<dbReference type="SMART" id="SM00635">
    <property type="entry name" value="BID_2"/>
    <property type="match status" value="1"/>
</dbReference>